<sequence>MREDFDVIPEEVAGAAVLFEQIADDASASTDYIRAECSVQQGLGAGVLALLSDPLAATADFMSARYEELTAVTRTTGVELNRAAWMYADQDARTYDSLNANILFEELIDTHYDSYTRAPGPAAPFIDPVTYRKGEEVDLSLPEVGAEDIRQVIADAAGWLGDVDDAIHAATGWSPLLQFVEPLTGNWNELKRIGDAYRIAAEGMETCGSNVRTGYEQLDPHWDGAAAQSFTEHAERQAAAMEWEGPVGRVAKEMCFFTSDKVRQAAISGVQRLATMLEEEVSLENTTQALKFAVKKIPWIGTYIQVNAIVEIIKQAASQIDDLVNSVREIVEALEGFLAAMASPSGYLNEKFEEKLAPITDAYNDTKTKAELAMDITSVADADDTYNAPKSGYVVGDDPWADAV</sequence>
<evidence type="ECO:0000313" key="2">
    <source>
        <dbReference type="Proteomes" id="UP000317573"/>
    </source>
</evidence>
<dbReference type="EMBL" id="VLJT01000020">
    <property type="protein sequence ID" value="TWH16637.1"/>
    <property type="molecule type" value="Genomic_DNA"/>
</dbReference>
<dbReference type="RefSeq" id="WP_235367046.1">
    <property type="nucleotide sequence ID" value="NZ_VLJT01000020.1"/>
</dbReference>
<comment type="caution">
    <text evidence="1">The sequence shown here is derived from an EMBL/GenBank/DDBJ whole genome shotgun (WGS) entry which is preliminary data.</text>
</comment>
<protein>
    <recommendedName>
        <fullName evidence="3">Excreted virulence factor EspC (Type VII ESX diderm)</fullName>
    </recommendedName>
</protein>
<dbReference type="Proteomes" id="UP000317573">
    <property type="component" value="Unassembled WGS sequence"/>
</dbReference>
<dbReference type="AlphaFoldDB" id="A0A562E4E3"/>
<reference evidence="1 2" key="1">
    <citation type="submission" date="2019-07" db="EMBL/GenBank/DDBJ databases">
        <title>Genome sequencing of lignin-degrading bacterial isolates.</title>
        <authorList>
            <person name="Gladden J."/>
        </authorList>
    </citation>
    <scope>NUCLEOTIDE SEQUENCE [LARGE SCALE GENOMIC DNA]</scope>
    <source>
        <strain evidence="1 2">J45</strain>
    </source>
</reference>
<evidence type="ECO:0008006" key="3">
    <source>
        <dbReference type="Google" id="ProtNLM"/>
    </source>
</evidence>
<accession>A0A562E4E3</accession>
<gene>
    <name evidence="1" type="ORF">L618_002200000470</name>
</gene>
<organism evidence="1 2">
    <name type="scientific">Rhodococcus rhodochrous J45</name>
    <dbReference type="NCBI Taxonomy" id="935266"/>
    <lineage>
        <taxon>Bacteria</taxon>
        <taxon>Bacillati</taxon>
        <taxon>Actinomycetota</taxon>
        <taxon>Actinomycetes</taxon>
        <taxon>Mycobacteriales</taxon>
        <taxon>Nocardiaceae</taxon>
        <taxon>Rhodococcus</taxon>
    </lineage>
</organism>
<name>A0A562E4E3_RHORH</name>
<evidence type="ECO:0000313" key="1">
    <source>
        <dbReference type="EMBL" id="TWH16637.1"/>
    </source>
</evidence>
<proteinExistence type="predicted"/>